<reference evidence="1 2" key="1">
    <citation type="journal article" date="2013" name="Genome Announc.">
        <title>Draft Genome Sequence of Streptomyces viridochromogenes Strain Tu57, Producer of Avilamycin.</title>
        <authorList>
            <person name="Gruning B.A."/>
            <person name="Erxleben A."/>
            <person name="Hahnlein A."/>
            <person name="Gunther S."/>
        </authorList>
    </citation>
    <scope>NUCLEOTIDE SEQUENCE [LARGE SCALE GENOMIC DNA]</scope>
    <source>
        <strain evidence="1 2">Tue57</strain>
    </source>
</reference>
<dbReference type="AlphaFoldDB" id="L8PU55"/>
<name>L8PU55_STRVR</name>
<sequence>MKRLGQHGLYDTPRKLRRRWSSGPRWFLRPLTEAAD</sequence>
<organism evidence="1 2">
    <name type="scientific">Streptomyces viridochromogenes Tue57</name>
    <dbReference type="NCBI Taxonomy" id="1160705"/>
    <lineage>
        <taxon>Bacteria</taxon>
        <taxon>Bacillati</taxon>
        <taxon>Actinomycetota</taxon>
        <taxon>Actinomycetes</taxon>
        <taxon>Kitasatosporales</taxon>
        <taxon>Streptomycetaceae</taxon>
        <taxon>Streptomyces</taxon>
    </lineage>
</organism>
<gene>
    <name evidence="1" type="ORF">STVIR_0111</name>
</gene>
<proteinExistence type="predicted"/>
<dbReference type="EMBL" id="AMLP01000005">
    <property type="protein sequence ID" value="ELS58937.1"/>
    <property type="molecule type" value="Genomic_DNA"/>
</dbReference>
<accession>L8PU55</accession>
<evidence type="ECO:0000313" key="2">
    <source>
        <dbReference type="Proteomes" id="UP000011205"/>
    </source>
</evidence>
<dbReference type="Proteomes" id="UP000011205">
    <property type="component" value="Unassembled WGS sequence"/>
</dbReference>
<evidence type="ECO:0000313" key="1">
    <source>
        <dbReference type="EMBL" id="ELS58937.1"/>
    </source>
</evidence>
<protein>
    <submittedName>
        <fullName evidence="1">Uncharacterized protein</fullName>
    </submittedName>
</protein>
<comment type="caution">
    <text evidence="1">The sequence shown here is derived from an EMBL/GenBank/DDBJ whole genome shotgun (WGS) entry which is preliminary data.</text>
</comment>